<proteinExistence type="predicted"/>
<comment type="caution">
    <text evidence="1">The sequence shown here is derived from an EMBL/GenBank/DDBJ whole genome shotgun (WGS) entry which is preliminary data.</text>
</comment>
<dbReference type="EMBL" id="BAAANT010000002">
    <property type="protein sequence ID" value="GAA2132322.1"/>
    <property type="molecule type" value="Genomic_DNA"/>
</dbReference>
<reference evidence="1 2" key="1">
    <citation type="journal article" date="2019" name="Int. J. Syst. Evol. Microbiol.">
        <title>The Global Catalogue of Microorganisms (GCM) 10K type strain sequencing project: providing services to taxonomists for standard genome sequencing and annotation.</title>
        <authorList>
            <consortium name="The Broad Institute Genomics Platform"/>
            <consortium name="The Broad Institute Genome Sequencing Center for Infectious Disease"/>
            <person name="Wu L."/>
            <person name="Ma J."/>
        </authorList>
    </citation>
    <scope>NUCLEOTIDE SEQUENCE [LARGE SCALE GENOMIC DNA]</scope>
    <source>
        <strain evidence="1 2">JCM 14560</strain>
    </source>
</reference>
<accession>A0ABN2YTV6</accession>
<name>A0ABN2YTV6_9ACTN</name>
<dbReference type="Proteomes" id="UP001422759">
    <property type="component" value="Unassembled WGS sequence"/>
</dbReference>
<gene>
    <name evidence="1" type="ORF">GCM10009760_07210</name>
</gene>
<sequence>MEGVGTPIERMRALDHLSPREAAKAWGVPKEGLTNAAEQIKQIRAGTDRSLARDRPRCPEPVTSFYGFPCKVPVEADMEVCYQHRRVKAKPGADVATYALAALQNHASWEQVRERFWNLDKRALQRERLRLSRELEAGASLTEEDYRLAALILPSPDPATQGRRALGLPGPNDGVGDVARLRGLGVLLAAADAAAVGLPVKNPAAKRTDSPPVRKGRLLHSLAEAAEHLGVAVSWLRTESSAGRVPYRLIGSHRMFSEEDLEQIVKDAYRPSSGRTRYGRR</sequence>
<organism evidence="1 2">
    <name type="scientific">Kitasatospora kazusensis</name>
    <dbReference type="NCBI Taxonomy" id="407974"/>
    <lineage>
        <taxon>Bacteria</taxon>
        <taxon>Bacillati</taxon>
        <taxon>Actinomycetota</taxon>
        <taxon>Actinomycetes</taxon>
        <taxon>Kitasatosporales</taxon>
        <taxon>Streptomycetaceae</taxon>
        <taxon>Kitasatospora</taxon>
    </lineage>
</organism>
<protein>
    <submittedName>
        <fullName evidence="1">Uncharacterized protein</fullName>
    </submittedName>
</protein>
<evidence type="ECO:0000313" key="2">
    <source>
        <dbReference type="Proteomes" id="UP001422759"/>
    </source>
</evidence>
<evidence type="ECO:0000313" key="1">
    <source>
        <dbReference type="EMBL" id="GAA2132322.1"/>
    </source>
</evidence>
<keyword evidence="2" id="KW-1185">Reference proteome</keyword>